<dbReference type="Pfam" id="PF01522">
    <property type="entry name" value="Polysacc_deac_1"/>
    <property type="match status" value="1"/>
</dbReference>
<evidence type="ECO:0000313" key="5">
    <source>
        <dbReference type="Proteomes" id="UP000238649"/>
    </source>
</evidence>
<protein>
    <recommendedName>
        <fullName evidence="3">NodB homology domain-containing protein</fullName>
    </recommendedName>
</protein>
<evidence type="ECO:0000259" key="3">
    <source>
        <dbReference type="PROSITE" id="PS51677"/>
    </source>
</evidence>
<evidence type="ECO:0000313" key="4">
    <source>
        <dbReference type="EMBL" id="PRM87868.1"/>
    </source>
</evidence>
<organism evidence="4 5">
    <name type="scientific">Aliarcobacter cryaerophilus</name>
    <dbReference type="NCBI Taxonomy" id="28198"/>
    <lineage>
        <taxon>Bacteria</taxon>
        <taxon>Pseudomonadati</taxon>
        <taxon>Campylobacterota</taxon>
        <taxon>Epsilonproteobacteria</taxon>
        <taxon>Campylobacterales</taxon>
        <taxon>Arcobacteraceae</taxon>
        <taxon>Aliarcobacter</taxon>
    </lineage>
</organism>
<comment type="caution">
    <text evidence="4">The sequence shown here is derived from an EMBL/GenBank/DDBJ whole genome shotgun (WGS) entry which is preliminary data.</text>
</comment>
<dbReference type="PROSITE" id="PS51677">
    <property type="entry name" value="NODB"/>
    <property type="match status" value="1"/>
</dbReference>
<evidence type="ECO:0000256" key="2">
    <source>
        <dbReference type="ARBA" id="ARBA00022729"/>
    </source>
</evidence>
<reference evidence="4 5" key="1">
    <citation type="submission" date="2017-09" db="EMBL/GenBank/DDBJ databases">
        <title>Reassesment of A. cryaerophilus.</title>
        <authorList>
            <person name="Perez-Cataluna A."/>
            <person name="Collado L."/>
            <person name="Salgado O."/>
            <person name="Lefinanco V."/>
            <person name="Figueras M.J."/>
        </authorList>
    </citation>
    <scope>NUCLEOTIDE SEQUENCE [LARGE SCALE GENOMIC DNA]</scope>
    <source>
        <strain evidence="4 5">LMG 9871</strain>
    </source>
</reference>
<gene>
    <name evidence="4" type="ORF">CJ671_09605</name>
</gene>
<dbReference type="SUPFAM" id="SSF88713">
    <property type="entry name" value="Glycoside hydrolase/deacetylase"/>
    <property type="match status" value="1"/>
</dbReference>
<dbReference type="Gene3D" id="3.20.20.370">
    <property type="entry name" value="Glycoside hydrolase/deacetylase"/>
    <property type="match status" value="1"/>
</dbReference>
<feature type="domain" description="NodB homology" evidence="3">
    <location>
        <begin position="82"/>
        <end position="244"/>
    </location>
</feature>
<dbReference type="PANTHER" id="PTHR34216">
    <property type="match status" value="1"/>
</dbReference>
<dbReference type="GO" id="GO:0005975">
    <property type="term" value="P:carbohydrate metabolic process"/>
    <property type="evidence" value="ECO:0007669"/>
    <property type="project" value="InterPro"/>
</dbReference>
<dbReference type="CDD" id="cd10918">
    <property type="entry name" value="CE4_NodB_like_5s_6s"/>
    <property type="match status" value="1"/>
</dbReference>
<dbReference type="GO" id="GO:0005576">
    <property type="term" value="C:extracellular region"/>
    <property type="evidence" value="ECO:0007669"/>
    <property type="project" value="UniProtKB-SubCell"/>
</dbReference>
<dbReference type="InterPro" id="IPR011330">
    <property type="entry name" value="Glyco_hydro/deAcase_b/a-brl"/>
</dbReference>
<name>A0A2S9SMQ2_9BACT</name>
<sequence length="244" mass="28485">MNFKKIIKNIVGEIYYNGYYKYIKPKGNRILIYHAFGSKLKHDSYGISINPKLFEEHLKFLKNNYKLLPLNHYVIDNKLDINSVSITIDDGYKDNLVAVELMEKYQIPYTIYISTGLIDKEQYLTTQDLEDISKLDLCTLGTHSVNHIHLSSLNKEKQYEELYDSKLFLENIIGKRVIDFSYPYGNYNKSAKDIADSLYEIISTSHIGINSINCDRKMLKRIEIIASDDVMSLRKKIDGYYDFL</sequence>
<dbReference type="GO" id="GO:0016810">
    <property type="term" value="F:hydrolase activity, acting on carbon-nitrogen (but not peptide) bonds"/>
    <property type="evidence" value="ECO:0007669"/>
    <property type="project" value="InterPro"/>
</dbReference>
<dbReference type="InterPro" id="IPR002509">
    <property type="entry name" value="NODB_dom"/>
</dbReference>
<keyword evidence="2" id="KW-0732">Signal</keyword>
<dbReference type="OrthoDB" id="9776235at2"/>
<dbReference type="PANTHER" id="PTHR34216:SF3">
    <property type="entry name" value="POLY-BETA-1,6-N-ACETYL-D-GLUCOSAMINE N-DEACETYLASE"/>
    <property type="match status" value="1"/>
</dbReference>
<dbReference type="EMBL" id="NXGH01000036">
    <property type="protein sequence ID" value="PRM87868.1"/>
    <property type="molecule type" value="Genomic_DNA"/>
</dbReference>
<dbReference type="Proteomes" id="UP000238649">
    <property type="component" value="Unassembled WGS sequence"/>
</dbReference>
<accession>A0A2S9SMQ2</accession>
<proteinExistence type="predicted"/>
<dbReference type="InterPro" id="IPR051398">
    <property type="entry name" value="Polysacch_Deacetylase"/>
</dbReference>
<evidence type="ECO:0000256" key="1">
    <source>
        <dbReference type="ARBA" id="ARBA00004613"/>
    </source>
</evidence>
<comment type="subcellular location">
    <subcellularLocation>
        <location evidence="1">Secreted</location>
    </subcellularLocation>
</comment>
<dbReference type="AlphaFoldDB" id="A0A2S9SMQ2"/>
<dbReference type="RefSeq" id="WP_105912486.1">
    <property type="nucleotide sequence ID" value="NZ_NXGH01000036.1"/>
</dbReference>